<reference evidence="1" key="1">
    <citation type="journal article" date="2019" name="G3 (Bethesda)">
        <title>Genome Assemblies of Two Rare Opportunistic Yeast Pathogens: Diutina rugosa (syn. Candida rugosa) and Trichomonascus ciferrii (syn. Candida ciferrii).</title>
        <authorList>
            <person name="Mixao V."/>
            <person name="Saus E."/>
            <person name="Hansen A.P."/>
            <person name="Lass-Florl C."/>
            <person name="Gabaldon T."/>
        </authorList>
    </citation>
    <scope>NUCLEOTIDE SEQUENCE</scope>
    <source>
        <strain evidence="1">CBS 4856</strain>
    </source>
</reference>
<name>A0A642V3S3_9ASCO</name>
<proteinExistence type="predicted"/>
<organism evidence="1 2">
    <name type="scientific">Trichomonascus ciferrii</name>
    <dbReference type="NCBI Taxonomy" id="44093"/>
    <lineage>
        <taxon>Eukaryota</taxon>
        <taxon>Fungi</taxon>
        <taxon>Dikarya</taxon>
        <taxon>Ascomycota</taxon>
        <taxon>Saccharomycotina</taxon>
        <taxon>Dipodascomycetes</taxon>
        <taxon>Dipodascales</taxon>
        <taxon>Trichomonascaceae</taxon>
        <taxon>Trichomonascus</taxon>
        <taxon>Trichomonascus ciferrii complex</taxon>
    </lineage>
</organism>
<sequence>MDVGDCHLITIGYACERSQSERGHFFEVIEGGEAHDELVASGPVEEVEQSVLIDVFRRHRDKTRMVNFADFARWATSRVVFEACQEVLFNFLECCAIDKVPQRPFNLYLGYGSYHFAAFNTLCPVIHGLRRFRSLVYVYFSIDHLPPPALKERQMLVLDSNIHGLQLNLNDSDDIPSEWMTDNIRTLLIRSTFPRIHFTTLLKHIQQGHLDQLRLIQVIRSSKMTRSDVDALASRLREILDSSPQRDPPIAIKLDYDGGIES</sequence>
<gene>
    <name evidence="1" type="ORF">TRICI_003516</name>
</gene>
<dbReference type="Proteomes" id="UP000761534">
    <property type="component" value="Unassembled WGS sequence"/>
</dbReference>
<comment type="caution">
    <text evidence="1">The sequence shown here is derived from an EMBL/GenBank/DDBJ whole genome shotgun (WGS) entry which is preliminary data.</text>
</comment>
<evidence type="ECO:0000313" key="1">
    <source>
        <dbReference type="EMBL" id="KAA8912346.1"/>
    </source>
</evidence>
<accession>A0A642V3S3</accession>
<keyword evidence="2" id="KW-1185">Reference proteome</keyword>
<dbReference type="VEuPathDB" id="FungiDB:TRICI_003516"/>
<dbReference type="EMBL" id="SWFS01000258">
    <property type="protein sequence ID" value="KAA8912346.1"/>
    <property type="molecule type" value="Genomic_DNA"/>
</dbReference>
<evidence type="ECO:0000313" key="2">
    <source>
        <dbReference type="Proteomes" id="UP000761534"/>
    </source>
</evidence>
<protein>
    <submittedName>
        <fullName evidence="1">Uncharacterized protein</fullName>
    </submittedName>
</protein>
<dbReference type="AlphaFoldDB" id="A0A642V3S3"/>